<protein>
    <submittedName>
        <fullName evidence="1">Uncharacterized protein</fullName>
    </submittedName>
</protein>
<proteinExistence type="predicted"/>
<comment type="caution">
    <text evidence="1">The sequence shown here is derived from an EMBL/GenBank/DDBJ whole genome shotgun (WGS) entry which is preliminary data.</text>
</comment>
<keyword evidence="2" id="KW-1185">Reference proteome</keyword>
<evidence type="ECO:0000313" key="2">
    <source>
        <dbReference type="Proteomes" id="UP000826195"/>
    </source>
</evidence>
<gene>
    <name evidence="1" type="ORF">KQX54_001627</name>
</gene>
<accession>A0AAV7HQR5</accession>
<dbReference type="EMBL" id="JAHXZJ010002984">
    <property type="protein sequence ID" value="KAH0533785.1"/>
    <property type="molecule type" value="Genomic_DNA"/>
</dbReference>
<evidence type="ECO:0000313" key="1">
    <source>
        <dbReference type="EMBL" id="KAH0533785.1"/>
    </source>
</evidence>
<dbReference type="Proteomes" id="UP000826195">
    <property type="component" value="Unassembled WGS sequence"/>
</dbReference>
<name>A0AAV7HQR5_COTGL</name>
<organism evidence="1 2">
    <name type="scientific">Cotesia glomerata</name>
    <name type="common">Lepidopteran parasitic wasp</name>
    <name type="synonym">Apanteles glomeratus</name>
    <dbReference type="NCBI Taxonomy" id="32391"/>
    <lineage>
        <taxon>Eukaryota</taxon>
        <taxon>Metazoa</taxon>
        <taxon>Ecdysozoa</taxon>
        <taxon>Arthropoda</taxon>
        <taxon>Hexapoda</taxon>
        <taxon>Insecta</taxon>
        <taxon>Pterygota</taxon>
        <taxon>Neoptera</taxon>
        <taxon>Endopterygota</taxon>
        <taxon>Hymenoptera</taxon>
        <taxon>Apocrita</taxon>
        <taxon>Ichneumonoidea</taxon>
        <taxon>Braconidae</taxon>
        <taxon>Microgastrinae</taxon>
        <taxon>Cotesia</taxon>
    </lineage>
</organism>
<sequence>MGLIPARNEYTCVRDFVCLVRLWVGAFVRVLVTKFVVTEIKDGNYCRDDYQRGCVWGMSISHGCLWNPNEEASTTVYCIDGRKCQGSMKYNG</sequence>
<dbReference type="AlphaFoldDB" id="A0AAV7HQR5"/>
<reference evidence="1 2" key="1">
    <citation type="journal article" date="2021" name="J. Hered.">
        <title>A chromosome-level genome assembly of the parasitoid wasp, Cotesia glomerata (Hymenoptera: Braconidae).</title>
        <authorList>
            <person name="Pinto B.J."/>
            <person name="Weis J.J."/>
            <person name="Gamble T."/>
            <person name="Ode P.J."/>
            <person name="Paul R."/>
            <person name="Zaspel J.M."/>
        </authorList>
    </citation>
    <scope>NUCLEOTIDE SEQUENCE [LARGE SCALE GENOMIC DNA]</scope>
    <source>
        <strain evidence="1">CgM1</strain>
    </source>
</reference>